<accession>A0A4P9ZW22</accession>
<reference evidence="3" key="1">
    <citation type="journal article" date="2018" name="Nat. Microbiol.">
        <title>Leveraging single-cell genomics to expand the fungal tree of life.</title>
        <authorList>
            <person name="Ahrendt S.R."/>
            <person name="Quandt C.A."/>
            <person name="Ciobanu D."/>
            <person name="Clum A."/>
            <person name="Salamov A."/>
            <person name="Andreopoulos B."/>
            <person name="Cheng J.F."/>
            <person name="Woyke T."/>
            <person name="Pelin A."/>
            <person name="Henrissat B."/>
            <person name="Reynolds N.K."/>
            <person name="Benny G.L."/>
            <person name="Smith M.E."/>
            <person name="James T.Y."/>
            <person name="Grigoriev I.V."/>
        </authorList>
    </citation>
    <scope>NUCLEOTIDE SEQUENCE [LARGE SCALE GENOMIC DNA]</scope>
    <source>
        <strain evidence="3">RSA 468</strain>
    </source>
</reference>
<feature type="compositionally biased region" description="Basic and acidic residues" evidence="1">
    <location>
        <begin position="221"/>
        <end position="230"/>
    </location>
</feature>
<sequence>MPIAQNYETTPVFSLLIPSTLSSETNEGGQLAFDAESFQALYNWSLQYLAANPAEPDSPSVGSSSDYGGSHVALGPSIDDSFNPDRSAWDYTSTSGDARRVAPAPLDAQADDLIFPEWWFDFDSPAADVDATVEGPHIPNRDSAQSSPSQLYDTIDSINAIDVMDATDVSDAATAYTPPSTPAVEGNEAIPPSYPPTGFTGLPPNRYTRGTIALSFLKDPAELEGEHLKPDLPAPGPPHKPTPSIRRPQGL</sequence>
<dbReference type="AlphaFoldDB" id="A0A4P9ZW22"/>
<protein>
    <submittedName>
        <fullName evidence="2">Uncharacterized protein</fullName>
    </submittedName>
</protein>
<keyword evidence="3" id="KW-1185">Reference proteome</keyword>
<evidence type="ECO:0000313" key="3">
    <source>
        <dbReference type="Proteomes" id="UP000268162"/>
    </source>
</evidence>
<feature type="region of interest" description="Disordered" evidence="1">
    <location>
        <begin position="221"/>
        <end position="251"/>
    </location>
</feature>
<feature type="region of interest" description="Disordered" evidence="1">
    <location>
        <begin position="130"/>
        <end position="150"/>
    </location>
</feature>
<feature type="compositionally biased region" description="Pro residues" evidence="1">
    <location>
        <begin position="232"/>
        <end position="241"/>
    </location>
</feature>
<name>A0A4P9ZW22_9FUNG</name>
<organism evidence="2 3">
    <name type="scientific">Dimargaris cristalligena</name>
    <dbReference type="NCBI Taxonomy" id="215637"/>
    <lineage>
        <taxon>Eukaryota</taxon>
        <taxon>Fungi</taxon>
        <taxon>Fungi incertae sedis</taxon>
        <taxon>Zoopagomycota</taxon>
        <taxon>Kickxellomycotina</taxon>
        <taxon>Dimargaritomycetes</taxon>
        <taxon>Dimargaritales</taxon>
        <taxon>Dimargaritaceae</taxon>
        <taxon>Dimargaris</taxon>
    </lineage>
</organism>
<dbReference type="Proteomes" id="UP000268162">
    <property type="component" value="Unassembled WGS sequence"/>
</dbReference>
<proteinExistence type="predicted"/>
<evidence type="ECO:0000256" key="1">
    <source>
        <dbReference type="SAM" id="MobiDB-lite"/>
    </source>
</evidence>
<gene>
    <name evidence="2" type="ORF">BJ085DRAFT_27761</name>
</gene>
<evidence type="ECO:0000313" key="2">
    <source>
        <dbReference type="EMBL" id="RKP37824.1"/>
    </source>
</evidence>
<dbReference type="EMBL" id="ML002442">
    <property type="protein sequence ID" value="RKP37824.1"/>
    <property type="molecule type" value="Genomic_DNA"/>
</dbReference>